<feature type="transmembrane region" description="Helical" evidence="1">
    <location>
        <begin position="422"/>
        <end position="443"/>
    </location>
</feature>
<accession>A0A1E4RSC0</accession>
<dbReference type="AlphaFoldDB" id="A0A1E4RSC0"/>
<sequence>MDEKLSETKEEEPEKNRKWHGIFGVGYKLLQVYLFLFVFFISICAFYWGTYFHRFGRFKNLELLVVSDDISFTTSNGTEVRPLIYDSLRDMFTNNETINRLGDWRYMSTSEISELASKHNSSNYDEVVRQVHHQKYWAAFYIAPNSTQLIYESMVNQNVSLIESQAIDQLITCVYESGRHYSALSQYVTKNLYLILDTWTSYYGGSKVYNPLVSEILTRDERSDLMQSENGTTIINDKPMMRLFDNRPSSSPSILGPSELGLIYAQMFSFHQFNLSVEVYSFLRKNLKYKHFVIWRIIAANVNCFILALIYSLITIAFRTPIDVAFGKAGFLVLWMFMYLFIVASASINELVGTIIMFSGQKQWIPVWLVSYLIFNISVTFSPLELSPRFYRYGYVMPMFNGYEALKVVFFNTWKGHLGRNIGILIIWIVVMSILMSIIAVYVDKKVKKASQKTK</sequence>
<dbReference type="GeneID" id="30992782"/>
<feature type="domain" description="DUF3533" evidence="2">
    <location>
        <begin position="33"/>
        <end position="433"/>
    </location>
</feature>
<dbReference type="InterPro" id="IPR053001">
    <property type="entry name" value="MNNG_permease-like"/>
</dbReference>
<dbReference type="Proteomes" id="UP000095085">
    <property type="component" value="Unassembled WGS sequence"/>
</dbReference>
<dbReference type="GO" id="GO:0016020">
    <property type="term" value="C:membrane"/>
    <property type="evidence" value="ECO:0007669"/>
    <property type="project" value="TreeGrafter"/>
</dbReference>
<evidence type="ECO:0000256" key="1">
    <source>
        <dbReference type="SAM" id="Phobius"/>
    </source>
</evidence>
<feature type="transmembrane region" description="Helical" evidence="1">
    <location>
        <begin position="330"/>
        <end position="352"/>
    </location>
</feature>
<dbReference type="PANTHER" id="PTHR34814">
    <property type="entry name" value="NITROSOGUANIDINE RESISTANCE PROTEIN SNG1"/>
    <property type="match status" value="1"/>
</dbReference>
<name>A0A1E4RSC0_9ASCO</name>
<keyword evidence="1" id="KW-0472">Membrane</keyword>
<reference evidence="4" key="1">
    <citation type="submission" date="2016-05" db="EMBL/GenBank/DDBJ databases">
        <title>Comparative genomics of biotechnologically important yeasts.</title>
        <authorList>
            <consortium name="DOE Joint Genome Institute"/>
            <person name="Riley R."/>
            <person name="Haridas S."/>
            <person name="Wolfe K.H."/>
            <person name="Lopes M.R."/>
            <person name="Hittinger C.T."/>
            <person name="Goker M."/>
            <person name="Salamov A."/>
            <person name="Wisecaver J."/>
            <person name="Long T.M."/>
            <person name="Aerts A.L."/>
            <person name="Barry K."/>
            <person name="Choi C."/>
            <person name="Clum A."/>
            <person name="Coughlan A.Y."/>
            <person name="Deshpande S."/>
            <person name="Douglass A.P."/>
            <person name="Hanson S.J."/>
            <person name="Klenk H.-P."/>
            <person name="Labutti K."/>
            <person name="Lapidus A."/>
            <person name="Lindquist E."/>
            <person name="Lipzen A."/>
            <person name="Meier-Kolthoff J.P."/>
            <person name="Ohm R.A."/>
            <person name="Otillar R.P."/>
            <person name="Pangilinan J."/>
            <person name="Peng Y."/>
            <person name="Rokas A."/>
            <person name="Rosa C.A."/>
            <person name="Scheuner C."/>
            <person name="Sibirny A.A."/>
            <person name="Slot J.C."/>
            <person name="Stielow J.B."/>
            <person name="Sun H."/>
            <person name="Kurtzman C.P."/>
            <person name="Blackwell M."/>
            <person name="Grigoriev I.V."/>
            <person name="Jeffries T.W."/>
        </authorList>
    </citation>
    <scope>NUCLEOTIDE SEQUENCE [LARGE SCALE GENOMIC DNA]</scope>
    <source>
        <strain evidence="4">NRRL Y-1933</strain>
    </source>
</reference>
<dbReference type="RefSeq" id="XP_020079271.1">
    <property type="nucleotide sequence ID" value="XM_020218232.1"/>
</dbReference>
<dbReference type="OrthoDB" id="2140105at2759"/>
<keyword evidence="4" id="KW-1185">Reference proteome</keyword>
<dbReference type="STRING" id="984485.A0A1E4RSC0"/>
<proteinExistence type="predicted"/>
<protein>
    <recommendedName>
        <fullName evidence="2">DUF3533 domain-containing protein</fullName>
    </recommendedName>
</protein>
<dbReference type="Pfam" id="PF12051">
    <property type="entry name" value="DUF3533"/>
    <property type="match status" value="1"/>
</dbReference>
<gene>
    <name evidence="3" type="ORF">HYPBUDRAFT_102905</name>
</gene>
<evidence type="ECO:0000313" key="4">
    <source>
        <dbReference type="Proteomes" id="UP000095085"/>
    </source>
</evidence>
<keyword evidence="1" id="KW-1133">Transmembrane helix</keyword>
<dbReference type="EMBL" id="KV454538">
    <property type="protein sequence ID" value="ODV70204.1"/>
    <property type="molecule type" value="Genomic_DNA"/>
</dbReference>
<evidence type="ECO:0000259" key="2">
    <source>
        <dbReference type="Pfam" id="PF12051"/>
    </source>
</evidence>
<keyword evidence="1" id="KW-0812">Transmembrane</keyword>
<feature type="transmembrane region" description="Helical" evidence="1">
    <location>
        <begin position="364"/>
        <end position="384"/>
    </location>
</feature>
<evidence type="ECO:0000313" key="3">
    <source>
        <dbReference type="EMBL" id="ODV70204.1"/>
    </source>
</evidence>
<feature type="transmembrane region" description="Helical" evidence="1">
    <location>
        <begin position="30"/>
        <end position="49"/>
    </location>
</feature>
<dbReference type="PANTHER" id="PTHR34814:SF1">
    <property type="entry name" value="NITROSOGUANIDINE RESISTANCE PROTEIN SNG1"/>
    <property type="match status" value="1"/>
</dbReference>
<organism evidence="3 4">
    <name type="scientific">Hyphopichia burtonii NRRL Y-1933</name>
    <dbReference type="NCBI Taxonomy" id="984485"/>
    <lineage>
        <taxon>Eukaryota</taxon>
        <taxon>Fungi</taxon>
        <taxon>Dikarya</taxon>
        <taxon>Ascomycota</taxon>
        <taxon>Saccharomycotina</taxon>
        <taxon>Pichiomycetes</taxon>
        <taxon>Debaryomycetaceae</taxon>
        <taxon>Hyphopichia</taxon>
    </lineage>
</organism>
<dbReference type="InterPro" id="IPR022703">
    <property type="entry name" value="DUF3533"/>
</dbReference>
<feature type="transmembrane region" description="Helical" evidence="1">
    <location>
        <begin position="293"/>
        <end position="318"/>
    </location>
</feature>